<dbReference type="Pfam" id="PF00702">
    <property type="entry name" value="Hydrolase"/>
    <property type="match status" value="1"/>
</dbReference>
<sequence length="150" mass="17018">MVDFPESKGKMCDWEYVEAVDGAFDTLSQLSISNKIYIATNAEDSSVNDIAKAFERVNLDRFIDGYFCFENLGIRKGTREFIDRIVRKLDVPAHKVTMVGDSLENDILPAIEAGLNTYWLYPAKDRDCSVKTRKVNNLHEIVTCISSDQI</sequence>
<dbReference type="InterPro" id="IPR052550">
    <property type="entry name" value="Pyrimidine_5'-ntase_YjjG"/>
</dbReference>
<evidence type="ECO:0000313" key="2">
    <source>
        <dbReference type="Proteomes" id="UP000196573"/>
    </source>
</evidence>
<dbReference type="InterPro" id="IPR023214">
    <property type="entry name" value="HAD_sf"/>
</dbReference>
<reference evidence="1 2" key="1">
    <citation type="submission" date="2017-03" db="EMBL/GenBank/DDBJ databases">
        <authorList>
            <person name="Afonso C.L."/>
            <person name="Miller P.J."/>
            <person name="Scott M.A."/>
            <person name="Spackman E."/>
            <person name="Goraichik I."/>
            <person name="Dimitrov K.M."/>
            <person name="Suarez D.L."/>
            <person name="Swayne D.E."/>
        </authorList>
    </citation>
    <scope>NUCLEOTIDE SEQUENCE [LARGE SCALE GENOMIC DNA]</scope>
    <source>
        <strain evidence="1">SB41UT1</strain>
    </source>
</reference>
<dbReference type="InterPro" id="IPR036412">
    <property type="entry name" value="HAD-like_sf"/>
</dbReference>
<dbReference type="GO" id="GO:0016787">
    <property type="term" value="F:hydrolase activity"/>
    <property type="evidence" value="ECO:0007669"/>
    <property type="project" value="UniProtKB-KW"/>
</dbReference>
<evidence type="ECO:0000313" key="1">
    <source>
        <dbReference type="EMBL" id="SMA47106.1"/>
    </source>
</evidence>
<protein>
    <submittedName>
        <fullName evidence="1">Putative HAD-hydrolase YfnB</fullName>
        <ecNumber evidence="1">3.-.-.-</ecNumber>
    </submittedName>
</protein>
<dbReference type="EC" id="3.-.-.-" evidence="1"/>
<dbReference type="Gene3D" id="3.40.50.1000">
    <property type="entry name" value="HAD superfamily/HAD-like"/>
    <property type="match status" value="1"/>
</dbReference>
<dbReference type="PANTHER" id="PTHR47478">
    <property type="match status" value="1"/>
</dbReference>
<gene>
    <name evidence="1" type="primary">yfnB</name>
    <name evidence="1" type="ORF">EHSB41UT_02312</name>
</gene>
<keyword evidence="2" id="KW-1185">Reference proteome</keyword>
<dbReference type="PANTHER" id="PTHR47478:SF1">
    <property type="entry name" value="PYRIMIDINE 5'-NUCLEOTIDASE YJJG"/>
    <property type="match status" value="1"/>
</dbReference>
<keyword evidence="1" id="KW-0378">Hydrolase</keyword>
<dbReference type="Proteomes" id="UP000196573">
    <property type="component" value="Unassembled WGS sequence"/>
</dbReference>
<name>A0A1X7AKB1_9GAMM</name>
<organism evidence="1 2">
    <name type="scientific">Parendozoicomonas haliclonae</name>
    <dbReference type="NCBI Taxonomy" id="1960125"/>
    <lineage>
        <taxon>Bacteria</taxon>
        <taxon>Pseudomonadati</taxon>
        <taxon>Pseudomonadota</taxon>
        <taxon>Gammaproteobacteria</taxon>
        <taxon>Oceanospirillales</taxon>
        <taxon>Endozoicomonadaceae</taxon>
        <taxon>Parendozoicomonas</taxon>
    </lineage>
</organism>
<dbReference type="EMBL" id="FWPT01000005">
    <property type="protein sequence ID" value="SMA47106.1"/>
    <property type="molecule type" value="Genomic_DNA"/>
</dbReference>
<dbReference type="AlphaFoldDB" id="A0A1X7AKB1"/>
<proteinExistence type="predicted"/>
<dbReference type="SUPFAM" id="SSF56784">
    <property type="entry name" value="HAD-like"/>
    <property type="match status" value="1"/>
</dbReference>
<accession>A0A1X7AKB1</accession>